<evidence type="ECO:0000256" key="8">
    <source>
        <dbReference type="SAM" id="Phobius"/>
    </source>
</evidence>
<reference evidence="11 12" key="1">
    <citation type="submission" date="2016-05" db="EMBL/GenBank/DDBJ databases">
        <authorList>
            <person name="Lavstsen T."/>
            <person name="Jespersen J.S."/>
        </authorList>
    </citation>
    <scope>NUCLEOTIDE SEQUENCE [LARGE SCALE GENOMIC DNA]</scope>
    <source>
        <strain evidence="11 12">B7-9</strain>
    </source>
</reference>
<dbReference type="OrthoDB" id="9762778at2"/>
<dbReference type="EMBL" id="LYXE01000086">
    <property type="protein sequence ID" value="PDV99008.1"/>
    <property type="molecule type" value="Genomic_DNA"/>
</dbReference>
<dbReference type="InterPro" id="IPR027417">
    <property type="entry name" value="P-loop_NTPase"/>
</dbReference>
<organism evidence="11 12">
    <name type="scientific">Candidatus Chloroploca asiatica</name>
    <dbReference type="NCBI Taxonomy" id="1506545"/>
    <lineage>
        <taxon>Bacteria</taxon>
        <taxon>Bacillati</taxon>
        <taxon>Chloroflexota</taxon>
        <taxon>Chloroflexia</taxon>
        <taxon>Chloroflexales</taxon>
        <taxon>Chloroflexineae</taxon>
        <taxon>Oscillochloridaceae</taxon>
        <taxon>Candidatus Chloroploca</taxon>
    </lineage>
</organism>
<keyword evidence="4" id="KW-0547">Nucleotide-binding</keyword>
<evidence type="ECO:0000256" key="3">
    <source>
        <dbReference type="ARBA" id="ARBA00022692"/>
    </source>
</evidence>
<dbReference type="PROSITE" id="PS50929">
    <property type="entry name" value="ABC_TM1F"/>
    <property type="match status" value="1"/>
</dbReference>
<keyword evidence="2" id="KW-0813">Transport</keyword>
<proteinExistence type="predicted"/>
<dbReference type="PROSITE" id="PS00211">
    <property type="entry name" value="ABC_TRANSPORTER_1"/>
    <property type="match status" value="1"/>
</dbReference>
<evidence type="ECO:0000256" key="1">
    <source>
        <dbReference type="ARBA" id="ARBA00004651"/>
    </source>
</evidence>
<dbReference type="InterPro" id="IPR003593">
    <property type="entry name" value="AAA+_ATPase"/>
</dbReference>
<dbReference type="Proteomes" id="UP000220922">
    <property type="component" value="Unassembled WGS sequence"/>
</dbReference>
<dbReference type="Gene3D" id="1.20.1560.10">
    <property type="entry name" value="ABC transporter type 1, transmembrane domain"/>
    <property type="match status" value="1"/>
</dbReference>
<dbReference type="Pfam" id="PF00664">
    <property type="entry name" value="ABC_membrane"/>
    <property type="match status" value="1"/>
</dbReference>
<dbReference type="SUPFAM" id="SSF90123">
    <property type="entry name" value="ABC transporter transmembrane region"/>
    <property type="match status" value="1"/>
</dbReference>
<feature type="domain" description="ABC transporter" evidence="9">
    <location>
        <begin position="349"/>
        <end position="582"/>
    </location>
</feature>
<dbReference type="GO" id="GO:0005886">
    <property type="term" value="C:plasma membrane"/>
    <property type="evidence" value="ECO:0007669"/>
    <property type="project" value="UniProtKB-SubCell"/>
</dbReference>
<keyword evidence="3 8" id="KW-0812">Transmembrane</keyword>
<feature type="transmembrane region" description="Helical" evidence="8">
    <location>
        <begin position="146"/>
        <end position="165"/>
    </location>
</feature>
<comment type="subcellular location">
    <subcellularLocation>
        <location evidence="1">Cell membrane</location>
        <topology evidence="1">Multi-pass membrane protein</topology>
    </subcellularLocation>
</comment>
<comment type="caution">
    <text evidence="11">The sequence shown here is derived from an EMBL/GenBank/DDBJ whole genome shotgun (WGS) entry which is preliminary data.</text>
</comment>
<dbReference type="SMART" id="SM00382">
    <property type="entry name" value="AAA"/>
    <property type="match status" value="1"/>
</dbReference>
<dbReference type="InterPro" id="IPR036640">
    <property type="entry name" value="ABC1_TM_sf"/>
</dbReference>
<dbReference type="PANTHER" id="PTHR24221">
    <property type="entry name" value="ATP-BINDING CASSETTE SUB-FAMILY B"/>
    <property type="match status" value="1"/>
</dbReference>
<dbReference type="FunFam" id="1.20.1560.10:FF:000127">
    <property type="entry name" value="ABC transporter ATP-binding protein"/>
    <property type="match status" value="1"/>
</dbReference>
<accession>A0A2H3L9K8</accession>
<evidence type="ECO:0000256" key="5">
    <source>
        <dbReference type="ARBA" id="ARBA00022840"/>
    </source>
</evidence>
<dbReference type="SUPFAM" id="SSF52540">
    <property type="entry name" value="P-loop containing nucleoside triphosphate hydrolases"/>
    <property type="match status" value="1"/>
</dbReference>
<feature type="domain" description="ABC transmembrane type-1" evidence="10">
    <location>
        <begin position="25"/>
        <end position="318"/>
    </location>
</feature>
<dbReference type="InterPro" id="IPR011527">
    <property type="entry name" value="ABC1_TM_dom"/>
</dbReference>
<feature type="transmembrane region" description="Helical" evidence="8">
    <location>
        <begin position="292"/>
        <end position="316"/>
    </location>
</feature>
<dbReference type="AlphaFoldDB" id="A0A2H3L9K8"/>
<feature type="transmembrane region" description="Helical" evidence="8">
    <location>
        <begin position="66"/>
        <end position="86"/>
    </location>
</feature>
<dbReference type="GO" id="GO:0005524">
    <property type="term" value="F:ATP binding"/>
    <property type="evidence" value="ECO:0007669"/>
    <property type="project" value="UniProtKB-KW"/>
</dbReference>
<dbReference type="GO" id="GO:0034040">
    <property type="term" value="F:ATPase-coupled lipid transmembrane transporter activity"/>
    <property type="evidence" value="ECO:0007669"/>
    <property type="project" value="TreeGrafter"/>
</dbReference>
<dbReference type="FunFam" id="3.40.50.300:FF:000287">
    <property type="entry name" value="Multidrug ABC transporter ATP-binding protein"/>
    <property type="match status" value="1"/>
</dbReference>
<evidence type="ECO:0000313" key="12">
    <source>
        <dbReference type="Proteomes" id="UP000220922"/>
    </source>
</evidence>
<keyword evidence="5" id="KW-0067">ATP-binding</keyword>
<keyword evidence="6 8" id="KW-1133">Transmembrane helix</keyword>
<feature type="transmembrane region" description="Helical" evidence="8">
    <location>
        <begin position="256"/>
        <end position="280"/>
    </location>
</feature>
<keyword evidence="12" id="KW-1185">Reference proteome</keyword>
<keyword evidence="7 8" id="KW-0472">Membrane</keyword>
<dbReference type="PANTHER" id="PTHR24221:SF397">
    <property type="entry name" value="ABC TRANSPORTER, ATP-BINDING TRANSMEMBRANE PROTEIN"/>
    <property type="match status" value="1"/>
</dbReference>
<dbReference type="Pfam" id="PF00005">
    <property type="entry name" value="ABC_tran"/>
    <property type="match status" value="1"/>
</dbReference>
<sequence>MPAPKRKTGLLRLIELAGTKKWWLFASMALAVVATLVQFAPTIIVYQIIRELAAHATDLSGVDRDLLWRLGWISLGAVGVFGLLLYTSSMLSHIAAFNILYEIRITLAEKLPQLSMGYFTNTASGKIKKVLSEDVEQIELFVAHHIPDITSAVVFPLLVIGYLFVVDWRLALAALIPFPIAIALMFKVMLSAESKRLYHEYHSALEKMNSAVVEYVRGMPVVKVFGTDKESFRRFKETVIAYRDWAQQMSRSYSTIYPALLTAASSSLMFIVPVAVWLLYRADDPNALIPTVLFFTLIGGGFFFPLLKLTFMAGLLGQISMGVERIDAILDEAEVPEHDSGRQPSDATITFENVAFAYDQSSILQGVSFRASPGTVTALVGPSGAGKTTIGLLTARFWDVQSGAIRIGGVDIRELKLETLMEHVSFVFQDGLLFFDTIEANIRMGNSTATMDEVIAAATAAQCHAFIERLPNGYKTLVGEGGTYLSGGEQQRIGIARAILKGAPIVVLDEATAYADPENEGQILAALARLIQNKTVLIIAHRLSTITQADQILVVNEGQIVERGTHPELVAAQGLYRRMWDTYARARQWTLAPQGAASQ</sequence>
<evidence type="ECO:0000256" key="7">
    <source>
        <dbReference type="ARBA" id="ARBA00023136"/>
    </source>
</evidence>
<evidence type="ECO:0000256" key="4">
    <source>
        <dbReference type="ARBA" id="ARBA00022741"/>
    </source>
</evidence>
<dbReference type="Gene3D" id="3.40.50.300">
    <property type="entry name" value="P-loop containing nucleotide triphosphate hydrolases"/>
    <property type="match status" value="1"/>
</dbReference>
<protein>
    <submittedName>
        <fullName evidence="11">Multidrug ABC transporter</fullName>
    </submittedName>
</protein>
<gene>
    <name evidence="11" type="ORF">A9Q02_14140</name>
</gene>
<dbReference type="GO" id="GO:0140359">
    <property type="term" value="F:ABC-type transporter activity"/>
    <property type="evidence" value="ECO:0007669"/>
    <property type="project" value="InterPro"/>
</dbReference>
<dbReference type="InterPro" id="IPR039421">
    <property type="entry name" value="Type_1_exporter"/>
</dbReference>
<dbReference type="GO" id="GO:0016887">
    <property type="term" value="F:ATP hydrolysis activity"/>
    <property type="evidence" value="ECO:0007669"/>
    <property type="project" value="InterPro"/>
</dbReference>
<dbReference type="InterPro" id="IPR017871">
    <property type="entry name" value="ABC_transporter-like_CS"/>
</dbReference>
<feature type="transmembrane region" description="Helical" evidence="8">
    <location>
        <begin position="171"/>
        <end position="190"/>
    </location>
</feature>
<dbReference type="PROSITE" id="PS50893">
    <property type="entry name" value="ABC_TRANSPORTER_2"/>
    <property type="match status" value="1"/>
</dbReference>
<evidence type="ECO:0000259" key="10">
    <source>
        <dbReference type="PROSITE" id="PS50929"/>
    </source>
</evidence>
<evidence type="ECO:0000313" key="11">
    <source>
        <dbReference type="EMBL" id="PDV99008.1"/>
    </source>
</evidence>
<evidence type="ECO:0000259" key="9">
    <source>
        <dbReference type="PROSITE" id="PS50893"/>
    </source>
</evidence>
<feature type="transmembrane region" description="Helical" evidence="8">
    <location>
        <begin position="21"/>
        <end position="46"/>
    </location>
</feature>
<dbReference type="InterPro" id="IPR003439">
    <property type="entry name" value="ABC_transporter-like_ATP-bd"/>
</dbReference>
<name>A0A2H3L9K8_9CHLR</name>
<evidence type="ECO:0000256" key="2">
    <source>
        <dbReference type="ARBA" id="ARBA00022448"/>
    </source>
</evidence>
<evidence type="ECO:0000256" key="6">
    <source>
        <dbReference type="ARBA" id="ARBA00022989"/>
    </source>
</evidence>